<dbReference type="Pfam" id="PF09070">
    <property type="entry name" value="PFU"/>
    <property type="match status" value="1"/>
</dbReference>
<feature type="domain" description="PUL" evidence="7">
    <location>
        <begin position="402"/>
        <end position="659"/>
    </location>
</feature>
<accession>I7JA02</accession>
<dbReference type="InterPro" id="IPR013535">
    <property type="entry name" value="PUL_dom"/>
</dbReference>
<dbReference type="OrthoDB" id="538223at2759"/>
<dbReference type="InterPro" id="IPR001680">
    <property type="entry name" value="WD40_rpt"/>
</dbReference>
<feature type="repeat" description="WD" evidence="5">
    <location>
        <begin position="103"/>
        <end position="144"/>
    </location>
</feature>
<feature type="repeat" description="WD" evidence="5">
    <location>
        <begin position="224"/>
        <end position="265"/>
    </location>
</feature>
<keyword evidence="2" id="KW-0963">Cytoplasm</keyword>
<dbReference type="GO" id="GO:0010992">
    <property type="term" value="P:ubiquitin recycling"/>
    <property type="evidence" value="ECO:0007669"/>
    <property type="project" value="TreeGrafter"/>
</dbReference>
<dbReference type="Pfam" id="PF00400">
    <property type="entry name" value="WD40"/>
    <property type="match status" value="3"/>
</dbReference>
<dbReference type="InterPro" id="IPR015943">
    <property type="entry name" value="WD40/YVTN_repeat-like_dom_sf"/>
</dbReference>
<dbReference type="GeneID" id="24426583"/>
<dbReference type="InterPro" id="IPR011989">
    <property type="entry name" value="ARM-like"/>
</dbReference>
<dbReference type="InterPro" id="IPR036322">
    <property type="entry name" value="WD40_repeat_dom_sf"/>
</dbReference>
<dbReference type="VEuPathDB" id="PiroplasmaDB:BmR1_04g09805"/>
<reference evidence="8 9" key="2">
    <citation type="journal article" date="2013" name="PLoS ONE">
        <title>Whole genome mapping and re-organization of the nuclear and mitochondrial genomes of Babesia microti isolates.</title>
        <authorList>
            <person name="Cornillot E."/>
            <person name="Dassouli A."/>
            <person name="Garg A."/>
            <person name="Pachikara N."/>
            <person name="Randazzo S."/>
            <person name="Depoix D."/>
            <person name="Carcy B."/>
            <person name="Delbecq S."/>
            <person name="Frutos R."/>
            <person name="Silva J.C."/>
            <person name="Sutton R."/>
            <person name="Krause P.J."/>
            <person name="Mamoun C.B."/>
        </authorList>
    </citation>
    <scope>NUCLEOTIDE SEQUENCE [LARGE SCALE GENOMIC DNA]</scope>
    <source>
        <strain evidence="8 9">RI</strain>
    </source>
</reference>
<dbReference type="PROSITE" id="PS51396">
    <property type="entry name" value="PUL"/>
    <property type="match status" value="1"/>
</dbReference>
<comment type="subcellular location">
    <subcellularLocation>
        <location evidence="1">Cytoplasm</location>
    </subcellularLocation>
</comment>
<dbReference type="PANTHER" id="PTHR19849">
    <property type="entry name" value="PHOSPHOLIPASE A-2-ACTIVATING PROTEIN"/>
    <property type="match status" value="1"/>
</dbReference>
<evidence type="ECO:0000313" key="9">
    <source>
        <dbReference type="Proteomes" id="UP000002899"/>
    </source>
</evidence>
<dbReference type="Gene3D" id="3.10.20.870">
    <property type="entry name" value="PFU (PLAA family ubiquitin binding), C-terminal domain"/>
    <property type="match status" value="1"/>
</dbReference>
<evidence type="ECO:0000256" key="5">
    <source>
        <dbReference type="PROSITE-ProRule" id="PRU00221"/>
    </source>
</evidence>
<dbReference type="Proteomes" id="UP000002899">
    <property type="component" value="Chromosome IV"/>
</dbReference>
<dbReference type="Gene3D" id="2.130.10.10">
    <property type="entry name" value="YVTN repeat-like/Quinoprotein amine dehydrogenase"/>
    <property type="match status" value="1"/>
</dbReference>
<dbReference type="PROSITE" id="PS50082">
    <property type="entry name" value="WD_REPEATS_2"/>
    <property type="match status" value="2"/>
</dbReference>
<reference evidence="8 9" key="1">
    <citation type="journal article" date="2012" name="Nucleic Acids Res.">
        <title>Sequencing of the smallest Apicomplexan genome from the human pathogen Babesia microti.</title>
        <authorList>
            <person name="Cornillot E."/>
            <person name="Hadj-Kaddour K."/>
            <person name="Dassouli A."/>
            <person name="Noel B."/>
            <person name="Ranwez V."/>
            <person name="Vacherie B."/>
            <person name="Augagneur Y."/>
            <person name="Bres V."/>
            <person name="Duclos A."/>
            <person name="Randazzo S."/>
            <person name="Carcy B."/>
            <person name="Debierre-Grockiego F."/>
            <person name="Delbecq S."/>
            <person name="Moubri-Menage K."/>
            <person name="Shams-Eldin H."/>
            <person name="Usmani-Brown S."/>
            <person name="Bringaud F."/>
            <person name="Wincker P."/>
            <person name="Vivares C.P."/>
            <person name="Schwarz R.T."/>
            <person name="Schetters T.P."/>
            <person name="Krause P.J."/>
            <person name="Gorenflot A."/>
            <person name="Berry V."/>
            <person name="Barbe V."/>
            <person name="Ben Mamoun C."/>
        </authorList>
    </citation>
    <scope>NUCLEOTIDE SEQUENCE [LARGE SCALE GENOMIC DNA]</scope>
    <source>
        <strain evidence="8 9">RI</strain>
    </source>
</reference>
<organism evidence="8 9">
    <name type="scientific">Babesia microti (strain RI)</name>
    <dbReference type="NCBI Taxonomy" id="1133968"/>
    <lineage>
        <taxon>Eukaryota</taxon>
        <taxon>Sar</taxon>
        <taxon>Alveolata</taxon>
        <taxon>Apicomplexa</taxon>
        <taxon>Aconoidasida</taxon>
        <taxon>Piroplasmida</taxon>
        <taxon>Babesiidae</taxon>
        <taxon>Babesia</taxon>
    </lineage>
</organism>
<dbReference type="AlphaFoldDB" id="I7JA02"/>
<dbReference type="InterPro" id="IPR038122">
    <property type="entry name" value="PFU_sf"/>
</dbReference>
<dbReference type="EMBL" id="LN871599">
    <property type="protein sequence ID" value="CCF76128.1"/>
    <property type="molecule type" value="Genomic_DNA"/>
</dbReference>
<dbReference type="PROSITE" id="PS50294">
    <property type="entry name" value="WD_REPEATS_REGION"/>
    <property type="match status" value="2"/>
</dbReference>
<proteinExistence type="predicted"/>
<dbReference type="Gene3D" id="1.25.10.10">
    <property type="entry name" value="Leucine-rich Repeat Variant"/>
    <property type="match status" value="1"/>
</dbReference>
<protein>
    <submittedName>
        <fullName evidence="8">Ubiquitin homeostasis protein lub1</fullName>
    </submittedName>
</protein>
<name>I7JA02_BABMR</name>
<evidence type="ECO:0000256" key="2">
    <source>
        <dbReference type="ARBA" id="ARBA00022490"/>
    </source>
</evidence>
<reference evidence="8 9" key="3">
    <citation type="journal article" date="2016" name="Sci. Rep.">
        <title>Genome-wide diversity and gene expression profiling of Babesia microti isolates identify polymorphic genes that mediate host-pathogen interactions.</title>
        <authorList>
            <person name="Silva J.C."/>
            <person name="Cornillot E."/>
            <person name="McCracken C."/>
            <person name="Usmani-Brown S."/>
            <person name="Dwivedi A."/>
            <person name="Ifeonu O.O."/>
            <person name="Crabtree J."/>
            <person name="Gotia H.T."/>
            <person name="Virji A.Z."/>
            <person name="Reynes C."/>
            <person name="Colinge J."/>
            <person name="Kumar V."/>
            <person name="Lawres L."/>
            <person name="Pazzi J.E."/>
            <person name="Pablo J.V."/>
            <person name="Hung C."/>
            <person name="Brancato J."/>
            <person name="Kumari P."/>
            <person name="Orvis J."/>
            <person name="Tretina K."/>
            <person name="Chibucos M."/>
            <person name="Ott S."/>
            <person name="Sadzewicz L."/>
            <person name="Sengamalay N."/>
            <person name="Shetty A.C."/>
            <person name="Su Q."/>
            <person name="Tallon L."/>
            <person name="Fraser C.M."/>
            <person name="Frutos R."/>
            <person name="Molina D.M."/>
            <person name="Krause P.J."/>
            <person name="Ben Mamoun C."/>
        </authorList>
    </citation>
    <scope>NUCLEOTIDE SEQUENCE [LARGE SCALE GENOMIC DNA]</scope>
    <source>
        <strain evidence="8 9">RI</strain>
    </source>
</reference>
<dbReference type="PROSITE" id="PS00678">
    <property type="entry name" value="WD_REPEATS_1"/>
    <property type="match status" value="2"/>
</dbReference>
<sequence>MMEYKLEQSLLGHQKGVRCITHVTDPIDTSVKFASGGEMGEVIVWKITDISFEPFIQFEPHINTVMCITSAFDKFTNSTVVYSGGRDTVIVKSSIHGNTLLKYTGHIGPVCSISLVAEKGLLLSGSWDGTAIIWNLESTAVKYKIDGFQYGVYPSFCLTNGYVYLGSQNGHITVWNGIERVDIDNTLHKDAVRTVRIYNQTILTSSNDTTVKTFNLKFSEKKEFCGHTSFVYDAHITSDGASVISASEDFTVIVWDIQSGKSVQVIPHPSTVWQTSSFGNRLVTACQDGRVRIYNKDPEFTPDPALTSFDTNVDDISTVTNTAASSNNTYYAGDSQFPAGNYDYIFKVEQNGKYYSLPYNRGDDPRSVAEKFCKNTMISINNVGTITDFIIKNVPHARIETPIISVPLPINFPNVSKDKLLDKITEFNKLVSGEIKLTLIELDSIKQCLYEDKTLDTYILSKLYLWPKQQLLPILDLLRILPLKLDFNITVDYVKLLIQVIESCESEIFVSLALKTIANSLYLTVSKMKMENYMPQICNILLETAKNATLRIQQPLSVIALNYSHILISRRHSEQRRHLLKLIVECLRTCKSHIDNWGLSVSNRFIMALYKLQLVEPKILSGSNDVGELLLNISKLQPQSSLPNDVKEALAAVTSSIYN</sequence>
<keyword evidence="3 5" id="KW-0853">WD repeat</keyword>
<dbReference type="RefSeq" id="XP_012650536.1">
    <property type="nucleotide sequence ID" value="XM_012795082.1"/>
</dbReference>
<evidence type="ECO:0000259" key="6">
    <source>
        <dbReference type="PROSITE" id="PS51394"/>
    </source>
</evidence>
<evidence type="ECO:0000313" key="8">
    <source>
        <dbReference type="EMBL" id="CCF76128.1"/>
    </source>
</evidence>
<evidence type="ECO:0000259" key="7">
    <source>
        <dbReference type="PROSITE" id="PS51396"/>
    </source>
</evidence>
<dbReference type="InterPro" id="IPR019775">
    <property type="entry name" value="WD40_repeat_CS"/>
</dbReference>
<dbReference type="GO" id="GO:0043130">
    <property type="term" value="F:ubiquitin binding"/>
    <property type="evidence" value="ECO:0007669"/>
    <property type="project" value="TreeGrafter"/>
</dbReference>
<dbReference type="InterPro" id="IPR015155">
    <property type="entry name" value="PFU"/>
</dbReference>
<dbReference type="GO" id="GO:0005634">
    <property type="term" value="C:nucleus"/>
    <property type="evidence" value="ECO:0007669"/>
    <property type="project" value="TreeGrafter"/>
</dbReference>
<gene>
    <name evidence="8" type="ORF">BmR1_04g09805</name>
</gene>
<dbReference type="GO" id="GO:0043161">
    <property type="term" value="P:proteasome-mediated ubiquitin-dependent protein catabolic process"/>
    <property type="evidence" value="ECO:0007669"/>
    <property type="project" value="TreeGrafter"/>
</dbReference>
<dbReference type="CDD" id="cd00200">
    <property type="entry name" value="WD40"/>
    <property type="match status" value="1"/>
</dbReference>
<feature type="domain" description="PFU" evidence="6">
    <location>
        <begin position="305"/>
        <end position="404"/>
    </location>
</feature>
<dbReference type="Pfam" id="PF08324">
    <property type="entry name" value="PUL"/>
    <property type="match status" value="1"/>
</dbReference>
<dbReference type="PANTHER" id="PTHR19849:SF0">
    <property type="entry name" value="PHOSPHOLIPASE A-2-ACTIVATING PROTEIN"/>
    <property type="match status" value="1"/>
</dbReference>
<dbReference type="KEGG" id="bmic:BmR1_04g09805"/>
<keyword evidence="9" id="KW-1185">Reference proteome</keyword>
<evidence type="ECO:0000256" key="1">
    <source>
        <dbReference type="ARBA" id="ARBA00004496"/>
    </source>
</evidence>
<evidence type="ECO:0000256" key="3">
    <source>
        <dbReference type="ARBA" id="ARBA00022574"/>
    </source>
</evidence>
<dbReference type="PROSITE" id="PS51394">
    <property type="entry name" value="PFU"/>
    <property type="match status" value="1"/>
</dbReference>
<dbReference type="SUPFAM" id="SSF50978">
    <property type="entry name" value="WD40 repeat-like"/>
    <property type="match status" value="1"/>
</dbReference>
<evidence type="ECO:0000256" key="4">
    <source>
        <dbReference type="ARBA" id="ARBA00022737"/>
    </source>
</evidence>
<dbReference type="GO" id="GO:0005737">
    <property type="term" value="C:cytoplasm"/>
    <property type="evidence" value="ECO:0007669"/>
    <property type="project" value="UniProtKB-SubCell"/>
</dbReference>
<keyword evidence="4" id="KW-0677">Repeat</keyword>
<dbReference type="SMART" id="SM00320">
    <property type="entry name" value="WD40"/>
    <property type="match status" value="6"/>
</dbReference>